<sequence length="371" mass="41278">MSLKYTCPGCGTPLGYDGLCWKCKCEQERKTALAWTPEQIAAKQKNLIQNIHRLADMEDPECTDFWQLLGYRDAITPEIQRAALAAGVFWPCEIYYHAPADVGEGLIHALLSTEDSSEASNLMCCLAFQGDGRALETLLELENHPRSWRKKLYVDPSIYAQCGGWTFNKKGQRTQLNFDTCFSFVKGAPGEVSPVRIGRAREDTCPHCGGRMADMLVLDGRDERLKFLGLDGILTATCCPNCVGFLKGPAFNRFTLDGGVEVFPSELFDGAGKMDCYVRPEDYRSLTENPFVLGGAPVPPFYGAACDDVNTVGGFANWVQDWEYTACPHCGKPMKYLAQIQWDTLMDGTEGTLYIEFCPDCQIVSMQHQQT</sequence>
<accession>A0A329TVN0</accession>
<protein>
    <recommendedName>
        <fullName evidence="3">DUF1963 domain-containing protein</fullName>
    </recommendedName>
</protein>
<reference evidence="1 2" key="1">
    <citation type="submission" date="2018-02" db="EMBL/GenBank/DDBJ databases">
        <title>Complete genome sequencing of Faecalibacterium prausnitzii strains isolated from the human gut.</title>
        <authorList>
            <person name="Fitzgerald B.C."/>
            <person name="Shkoporov A.N."/>
            <person name="Ross P.R."/>
            <person name="Hill C."/>
        </authorList>
    </citation>
    <scope>NUCLEOTIDE SEQUENCE [LARGE SCALE GENOMIC DNA]</scope>
    <source>
        <strain evidence="1 2">APC942/32-1</strain>
    </source>
</reference>
<gene>
    <name evidence="1" type="ORF">C4N26_11400</name>
</gene>
<evidence type="ECO:0008006" key="3">
    <source>
        <dbReference type="Google" id="ProtNLM"/>
    </source>
</evidence>
<dbReference type="EMBL" id="PRLB01000012">
    <property type="protein sequence ID" value="RAW53339.1"/>
    <property type="molecule type" value="Genomic_DNA"/>
</dbReference>
<organism evidence="1 2">
    <name type="scientific">Faecalibacterium prausnitzii</name>
    <dbReference type="NCBI Taxonomy" id="853"/>
    <lineage>
        <taxon>Bacteria</taxon>
        <taxon>Bacillati</taxon>
        <taxon>Bacillota</taxon>
        <taxon>Clostridia</taxon>
        <taxon>Eubacteriales</taxon>
        <taxon>Oscillospiraceae</taxon>
        <taxon>Faecalibacterium</taxon>
    </lineage>
</organism>
<name>A0A329TVN0_9FIRM</name>
<evidence type="ECO:0000313" key="2">
    <source>
        <dbReference type="Proteomes" id="UP000251144"/>
    </source>
</evidence>
<proteinExistence type="predicted"/>
<dbReference type="RefSeq" id="WP_158401458.1">
    <property type="nucleotide sequence ID" value="NZ_PRLB01000012.1"/>
</dbReference>
<evidence type="ECO:0000313" key="1">
    <source>
        <dbReference type="EMBL" id="RAW53339.1"/>
    </source>
</evidence>
<dbReference type="AlphaFoldDB" id="A0A329TVN0"/>
<dbReference type="OrthoDB" id="5351532at2"/>
<comment type="caution">
    <text evidence="1">The sequence shown here is derived from an EMBL/GenBank/DDBJ whole genome shotgun (WGS) entry which is preliminary data.</text>
</comment>
<dbReference type="Proteomes" id="UP000251144">
    <property type="component" value="Unassembled WGS sequence"/>
</dbReference>